<keyword evidence="2" id="KW-1185">Reference proteome</keyword>
<protein>
    <submittedName>
        <fullName evidence="3">Uncharacterized protein</fullName>
    </submittedName>
</protein>
<feature type="compositionally biased region" description="Basic and acidic residues" evidence="1">
    <location>
        <begin position="108"/>
        <end position="123"/>
    </location>
</feature>
<dbReference type="WBParaSite" id="SMUV_0001008201-mRNA-1">
    <property type="protein sequence ID" value="SMUV_0001008201-mRNA-1"/>
    <property type="gene ID" value="SMUV_0001008201"/>
</dbReference>
<feature type="region of interest" description="Disordered" evidence="1">
    <location>
        <begin position="92"/>
        <end position="123"/>
    </location>
</feature>
<evidence type="ECO:0000313" key="3">
    <source>
        <dbReference type="WBParaSite" id="SMUV_0001008201-mRNA-1"/>
    </source>
</evidence>
<name>A0A0N5AYN6_9BILA</name>
<evidence type="ECO:0000313" key="2">
    <source>
        <dbReference type="Proteomes" id="UP000046393"/>
    </source>
</evidence>
<dbReference type="AlphaFoldDB" id="A0A0N5AYN6"/>
<dbReference type="Proteomes" id="UP000046393">
    <property type="component" value="Unplaced"/>
</dbReference>
<organism evidence="2 3">
    <name type="scientific">Syphacia muris</name>
    <dbReference type="NCBI Taxonomy" id="451379"/>
    <lineage>
        <taxon>Eukaryota</taxon>
        <taxon>Metazoa</taxon>
        <taxon>Ecdysozoa</taxon>
        <taxon>Nematoda</taxon>
        <taxon>Chromadorea</taxon>
        <taxon>Rhabditida</taxon>
        <taxon>Spirurina</taxon>
        <taxon>Oxyuridomorpha</taxon>
        <taxon>Oxyuroidea</taxon>
        <taxon>Oxyuridae</taxon>
        <taxon>Syphacia</taxon>
    </lineage>
</organism>
<proteinExistence type="predicted"/>
<sequence length="123" mass="13815">MSVRNCAQPSSIPSFFFFVYKSGKKSVKDPAAVEFLEKAMYVRTAQSPNENPLNLIQPKNVGSYNSSEILEEEGEKTRSFFMSLGLDNGSVNLRAMSPEEESSTQGTKLREGAKHRFRKLSRD</sequence>
<evidence type="ECO:0000256" key="1">
    <source>
        <dbReference type="SAM" id="MobiDB-lite"/>
    </source>
</evidence>
<reference evidence="3" key="1">
    <citation type="submission" date="2017-02" db="UniProtKB">
        <authorList>
            <consortium name="WormBaseParasite"/>
        </authorList>
    </citation>
    <scope>IDENTIFICATION</scope>
</reference>
<accession>A0A0N5AYN6</accession>